<dbReference type="Gene3D" id="2.30.230.10">
    <property type="entry name" value="Lipovitellin, beta-sheet shell regions, chain A"/>
    <property type="match status" value="1"/>
</dbReference>
<dbReference type="Gene3D" id="2.20.80.10">
    <property type="entry name" value="Lipovitellin-phosvitin complex, chain A, domain 4"/>
    <property type="match status" value="1"/>
</dbReference>
<evidence type="ECO:0000256" key="4">
    <source>
        <dbReference type="SAM" id="MobiDB-lite"/>
    </source>
</evidence>
<evidence type="ECO:0000259" key="6">
    <source>
        <dbReference type="PROSITE" id="PS51233"/>
    </source>
</evidence>
<feature type="region of interest" description="Disordered" evidence="4">
    <location>
        <begin position="17"/>
        <end position="38"/>
    </location>
</feature>
<dbReference type="Pfam" id="PF09172">
    <property type="entry name" value="Vit_open_b-sht"/>
    <property type="match status" value="1"/>
</dbReference>
<dbReference type="PROSITE" id="PS51211">
    <property type="entry name" value="VITELLOGENIN"/>
    <property type="match status" value="1"/>
</dbReference>
<name>A0AA97K2J0_EUBMA</name>
<dbReference type="InterPro" id="IPR015816">
    <property type="entry name" value="Vitellinogen_b-sht_N"/>
</dbReference>
<dbReference type="InterPro" id="IPR014853">
    <property type="entry name" value="VWF/SSPO/ZAN-like_Cys-rich_dom"/>
</dbReference>
<dbReference type="SMART" id="SM01169">
    <property type="entry name" value="DUF1943"/>
    <property type="match status" value="1"/>
</dbReference>
<dbReference type="PROSITE" id="PS51233">
    <property type="entry name" value="VWFD"/>
    <property type="match status" value="1"/>
</dbReference>
<dbReference type="InterPro" id="IPR011030">
    <property type="entry name" value="Lipovitellin_superhlx_dom"/>
</dbReference>
<dbReference type="InterPro" id="IPR001747">
    <property type="entry name" value="Vitellogenin_N"/>
</dbReference>
<dbReference type="GeneID" id="129339063"/>
<gene>
    <name evidence="8" type="primary">LOC129339063</name>
</gene>
<dbReference type="InterPro" id="IPR015817">
    <property type="entry name" value="Vitellinogen_open_b-sht_sub1"/>
</dbReference>
<dbReference type="KEGG" id="emc:129339063"/>
<proteinExistence type="predicted"/>
<protein>
    <submittedName>
        <fullName evidence="8">Uncharacterized protein LOC129339063</fullName>
    </submittedName>
</protein>
<dbReference type="Pfam" id="PF08742">
    <property type="entry name" value="C8"/>
    <property type="match status" value="1"/>
</dbReference>
<dbReference type="SMART" id="SM00832">
    <property type="entry name" value="C8"/>
    <property type="match status" value="1"/>
</dbReference>
<dbReference type="SMART" id="SM00638">
    <property type="entry name" value="LPD_N"/>
    <property type="match status" value="1"/>
</dbReference>
<dbReference type="SUPFAM" id="SSF56968">
    <property type="entry name" value="Lipovitellin-phosvitin complex, beta-sheet shell regions"/>
    <property type="match status" value="2"/>
</dbReference>
<dbReference type="InterPro" id="IPR015255">
    <property type="entry name" value="Vitellinogen_open_b-sht"/>
</dbReference>
<dbReference type="Proteomes" id="UP001190640">
    <property type="component" value="Chromosome 12"/>
</dbReference>
<accession>A0AA97K2J0</accession>
<dbReference type="Gene3D" id="1.25.10.20">
    <property type="entry name" value="Vitellinogen, superhelical"/>
    <property type="match status" value="1"/>
</dbReference>
<dbReference type="Pfam" id="PF01347">
    <property type="entry name" value="Vitellogenin_N"/>
    <property type="match status" value="1"/>
</dbReference>
<dbReference type="GO" id="GO:0005319">
    <property type="term" value="F:lipid transporter activity"/>
    <property type="evidence" value="ECO:0007669"/>
    <property type="project" value="InterPro"/>
</dbReference>
<evidence type="ECO:0000259" key="5">
    <source>
        <dbReference type="PROSITE" id="PS51211"/>
    </source>
</evidence>
<dbReference type="PANTHER" id="PTHR37860">
    <property type="entry name" value="AGAP008810-PA"/>
    <property type="match status" value="1"/>
</dbReference>
<dbReference type="PANTHER" id="PTHR37860:SF2">
    <property type="entry name" value="VITELLOGENIN DOMAIN-CONTAINING PROTEIN"/>
    <property type="match status" value="1"/>
</dbReference>
<dbReference type="InterPro" id="IPR015819">
    <property type="entry name" value="Lipid_transp_b-sht_shell"/>
</dbReference>
<dbReference type="Pfam" id="PF21013">
    <property type="entry name" value="LOC400499"/>
    <property type="match status" value="1"/>
</dbReference>
<keyword evidence="7" id="KW-1185">Reference proteome</keyword>
<dbReference type="Gene3D" id="2.20.50.20">
    <property type="entry name" value="Lipovitellin. Chain A, domain 3"/>
    <property type="match status" value="1"/>
</dbReference>
<comment type="caution">
    <text evidence="3">Lacks conserved residue(s) required for the propagation of feature annotation.</text>
</comment>
<dbReference type="InterPro" id="IPR048484">
    <property type="entry name" value="LOC400499-like"/>
</dbReference>
<evidence type="ECO:0000256" key="2">
    <source>
        <dbReference type="ARBA" id="ARBA00023180"/>
    </source>
</evidence>
<organism evidence="7 8">
    <name type="scientific">Eublepharis macularius</name>
    <name type="common">Leopard gecko</name>
    <name type="synonym">Cyrtodactylus macularius</name>
    <dbReference type="NCBI Taxonomy" id="481883"/>
    <lineage>
        <taxon>Eukaryota</taxon>
        <taxon>Metazoa</taxon>
        <taxon>Chordata</taxon>
        <taxon>Craniata</taxon>
        <taxon>Vertebrata</taxon>
        <taxon>Euteleostomi</taxon>
        <taxon>Lepidosauria</taxon>
        <taxon>Squamata</taxon>
        <taxon>Bifurcata</taxon>
        <taxon>Gekkota</taxon>
        <taxon>Eublepharidae</taxon>
        <taxon>Eublepharinae</taxon>
        <taxon>Eublepharis</taxon>
    </lineage>
</organism>
<keyword evidence="2" id="KW-0325">Glycoprotein</keyword>
<feature type="domain" description="Vitellogenin" evidence="5">
    <location>
        <begin position="59"/>
        <end position="662"/>
    </location>
</feature>
<evidence type="ECO:0000313" key="8">
    <source>
        <dbReference type="RefSeq" id="XP_054849643.1"/>
    </source>
</evidence>
<dbReference type="RefSeq" id="XP_054849643.1">
    <property type="nucleotide sequence ID" value="XM_054993668.1"/>
</dbReference>
<dbReference type="InterPro" id="IPR001846">
    <property type="entry name" value="VWF_type-D"/>
</dbReference>
<keyword evidence="1" id="KW-0732">Signal</keyword>
<dbReference type="SUPFAM" id="SSF48431">
    <property type="entry name" value="Lipovitellin-phosvitin complex, superhelical domain"/>
    <property type="match status" value="1"/>
</dbReference>
<feature type="region of interest" description="Disordered" evidence="4">
    <location>
        <begin position="704"/>
        <end position="729"/>
    </location>
</feature>
<evidence type="ECO:0000313" key="7">
    <source>
        <dbReference type="Proteomes" id="UP001190640"/>
    </source>
</evidence>
<reference evidence="8" key="1">
    <citation type="submission" date="2025-08" db="UniProtKB">
        <authorList>
            <consortium name="RefSeq"/>
        </authorList>
    </citation>
    <scope>IDENTIFICATION</scope>
    <source>
        <tissue evidence="8">Blood</tissue>
    </source>
</reference>
<sequence>MGQFGGQIPAVAVHGSVPHHGQARKAGHAPPRCSEPPENLRHEASCLSQCAGEHNVLNLPPGSRLSYRYSSSTHTFLQGVMHKRSGIILDSTVLIEVQAKCHHVLKLQDVQIKTAFESREELFKDNNSLREVLEQHPLQFCLCNGKIPKIFPQQREPTWALNIKRGVLSVLQTSSANSSTEEVDVLGICPTIYQQKGSLLLKTKDLNLCTHRFSEFTALRSVALPGAPAQQQWPLFSKLECIQQFEEGILAEVKCTESTLITPSVRSGSGGSKIQSQTTMKLLRREAGRRIERGDDQNVYESNLLYEKEKPVRQPSEEEVASILQRLCVSPRVNSESADLFMKLVFELQHLSVKALLSLWRRSSLKCRHNWQPLVDALPACATEACIVLMKEMIVSEELEKDQTESFLWSLAFIPEPTAGMIEAFAPLLESPGGGPSAFLAITALVHHFCSMGDACDQDPAVRGVIRNLEEYLGRNCTVHESERPGQVELVLKAIGNAGLAGTSLASFLSSCASRKRNPTEIRLAAIEAFRRIPCAANRTTLVQLYQTYDEDVEIRIASYLMSLKCPSEELFNQIKWTLQEEKSSQVGSFVWSHLSQILETNDPLKQDLKNSLPDDILSKEFDGEAWKFSSYSDATFHSASVSANADTRLIFSPSSFIPRMIATNLTIYGLRRAVNLLELGIRLENVEDVVQKFFGLHPVRDNKERNSKVESPEEEAASKVQPNKQTTRRYAHRNGFLPKDDKSKLKRENLNCPGGQYNKMSELVKKFTKRMGKRKEPKCNLSIKIFGNELLFLDCGHLRNQVKHYYLDLAELGVKLLKGQEVQFNKRLSLATEQLLFPAISGLPVLLALNALAAVNVTLRGNVDFKQRNNFFVNGYIKPSAIFQISAQMGTVGFLGQAGLKWATSLRSSTSLDGGIQAKKGKEFKLFLNTPEDSMEIVYFSSQLFVTKADGTESVNIVPREIETKSCTNEEVSKALGWQLCSEVSVPGKEAGGFTFPVPGPTKAAVTLKKQDRRLHQYLMKAAYNYVSQKGSWIPDEAGLHFFMGTPKSELKRDIAIDLHFNIPQKKLTFVFVQPKKKLQMNGEIEVSRHSRVGHLELIVDDSNVYYVKGRIDLQMGSGEQRYVTQLEAKLLRHGSPIVLSGNVTKQPGKKMAVWVSLINLLKDAAVFSVCLEKKTGDTLKQYSLEGETHIPGILGSHLIGLMQQRGSLWSSALRIKYGLFEDAKNLRQECNTAQKLKAENGPPGTYKMNLEHEFYCTQILAYNHKVHLHHEETASQLHSKLEVNYGKHWDEFNNKKRVLVSQTFKNNSNPNLTSYFMEFTAHVSEKEVDYRTQLQHSHSAQSFTESSTHFKVQYNNRLPFVAGLQWKDSSRPDLRKWEGTFNMDTPWLYLYAAHKLHQLHRSTYSATTEFTAGKAFVIKGLAVEIFCRDKEGDKEGRLWIHTPTTTYLRASTVNRFEKNILHSQTEIVSLWNQLIKNEIRLENSEYTKFLHFKIKSAKQEFNISAAYFHLEAPKKTNVSMWVLWTDNKNLPVMLDVGAQIEEVRKEKMFYQKQGILHFRHLFKLPIPQSFLLQETFTVDKKEKHYSLETKVLINELEESVQTLTLGYQTENPYICAALAHPYSSKTFPKRTEACFTTRNLSSLQFPRSVVMTGELFSKETKLGNFDWGLNMNTTVNQKDTSQFSALLNRSETHLGIYSQLSHLNQSTVLPSFQAHATTKRYGGNSLNGSFYLHSSGKDLVLLEADFNSEAKKSSKTVGVSVFLKQAILTQLRYLWLQLLGKISPSRSMLYSVMKMSQNSFCLDIVGAKEQKAGLVLTFHASVQHDMGSLKSLLPQDLSLNGSLKCKSNIHEGAVSLAMNQSVYRLHILNRNVLGNSSVHNITATLSQNGSRALPAAAKLRGQLELNEGLHRGVARMDLDKTILCIAVSKVSLREQTGVTGTLLHNMHALSSAGLPTESSVTATYGHVSSTNQTVTVKLLGGKKQITVVLGIEKLHLATLQAQLTASLDHNIVELKNHGVPFTVEGTCYYQNFSTRLAVGMTVQAEEEQLKVELEHQGINGTAGFALYLYHNVAVLLHFVPPVVQYLCALNIPRGLQVRVLINPQANKPMSLLNMTTDGWEMNSESVAEGKPPLKWYGFASLVSPGAPGFKHTAELRGFYNPEKCSLGSDIRASSNQAIGLLKLKMKFKEPYLGIIEWCWKKRSQPKSAGKRFSLEVSGEPQKSQLVCKLVMDTGPMYLNVSGKFVWLTNYSEASCSLFYHWRGKKWGGKSIPEDVQSAGLLTLDTLSLRVQINCTVDGRPLEVETVTAWGEKLELDWQLMHGVPVWKKAGLPARSWLHAAAQLGSPVDLSLEMMSGRCRLTGMGKFGRKPFEQWSLVLHTSCPQLQLPEKFLFNGSVLASNCAASSIGEVASNDTLVQVCNPEFYMEISLRHTWPFLRSFGLAHENQIRIAATRGDSYTGLLKVALGDCKLTGIGELRADDNVTAAEWGLILLSKCDLLEEAELPQKLASEGLFLIKTYNVSLATDLQLNSKNATLRLELSSTDKYTMKGTLSHSLPHLRDLGLPSESSVLFSVTNGSVLEGLLLLSAGSCKLEANGELQPHNRTEWTLEMETDCKILQDLNIPSCSQLTGSIQRDGCRAEFLSALRSGGKEARLEVKTHCQPKVTLEVELRQELGLLSGIPSNNKLSVHCGKQAMRDIHIDLRSGACELRANITFHAENKFRWQTKVENHCKAIQGLGIPVKMDGSGHIVIEKASLDSQVLVSAGDNSLHGLLKLTITNTKQELQLLLTHNIQGAINLGIPAKIVADLISQKTGAVRRRFLQFSVDDKEIAEELSLTVKSDYVSLECKLTHNLEILQALGVEDQIEFHVMVTFEMNATQEREMQTVAGQTLIMYLSNAFTGDQSSDPFCCSFPEDVALEESHFPKAINLIFMLQKLGKTAKLAFQGQYNNRSMIVAVDVITGFGMDGSFELTTEVKHSLPQLNYLGLPFSIKLTLLEVLSEKKIEGALKLTCDPDVNLTLVLNAKSELRSEELQIKSHHNMPILLQYFPSVAEISSKVSYPTKEAEGKISLQMENADFQALTKITFTRTNRTQVLQLMHTVPQLTVLPGQLVLMTGYQISKRSQILRGSALWNNSKEIKFISTYRRLFPKVSGGHAIKVEICHPLLIPFPQHSTLNMYVEHSVQKHRDDLTIGWDDKEQVVVSSSLKFGREHVGYHARIAHPFNFTWSQIEVNSLTESRRGKYNQQVQLGWNSGQESYLKITFRDKSKVNVTLWDACVAASSSQLQDVLTVGNLQACGSIEQSAAFFHQHLDMKWDGKRVTQNLTYEKSRPLDKIQVEAILENVFLTSCSNQNILGKVETDYSAWLHYYMNVGACGLPNAIALSGKHQLSKRDFFLQSEGKLSLAGEERSITVALKNYSDAEVKNYSVEFALKAWEALWLDVTGSLTSSAVQSQVLVEGKMDAKEKLKLAASKGKKCLRYYMGYLKGDFEDGLELSACVDGQQRAVLNAYLVINGVRQEDMGQLALEATNRSLTLNAYCRGNPLLKAESRVNEITSDLQHRLVAKIKSLEERIWEFRRSVQHIGFLYDAAGWLLRFSQEVAGIIQNGLRRATQVWRQSGVQHALQNDLPLYLGKIQDFARQMQSELQKPLRTLKDAYYDVTSKPWDEVWQERTEEYLRKLQALVPTIVKEVCLMEPIQVSLRTLKTGLDMATQQILSWAEAKISKAMAKIQKPLSNLYSFSARNCSMALRLPVLPTGEPGLDPANITNYLIEEKLMKPLRSFYDINLVAEYYRFKRSMMESPFAHHAMLMGYRHLQTFDGKIYSLTTKCSVLLAKDFVHNTFTIVLNQDDAGGRSLYIVMDGTVTIIYPEQKAYKKYNYSLMEENCQNFVVPFEENDIAVGRQSAHIEVSSTNGASFSCDLRYDLCTLTLEGWHHGASAGIFGTNDNEAGNEWMLPNRSYSASMQEFTHGWQVSSQCSPAKKKNKLCPIATSPDICKTFFQDSISIFRNCFKVVDPEPFYKLCVADMCALHSMKAACTLAAAFVHLCDRNFVPLEMPSQCDGEPRLRDSSLPKALQ</sequence>
<evidence type="ECO:0000256" key="3">
    <source>
        <dbReference type="PROSITE-ProRule" id="PRU00557"/>
    </source>
</evidence>
<feature type="domain" description="VWFD" evidence="6">
    <location>
        <begin position="3808"/>
        <end position="3981"/>
    </location>
</feature>
<dbReference type="Pfam" id="PF00094">
    <property type="entry name" value="VWD"/>
    <property type="match status" value="1"/>
</dbReference>
<evidence type="ECO:0000256" key="1">
    <source>
        <dbReference type="ARBA" id="ARBA00022729"/>
    </source>
</evidence>